<gene>
    <name evidence="1" type="ORF">SAMN04488002_0039</name>
</gene>
<evidence type="ECO:0000313" key="1">
    <source>
        <dbReference type="EMBL" id="SFR31960.1"/>
    </source>
</evidence>
<evidence type="ECO:0008006" key="3">
    <source>
        <dbReference type="Google" id="ProtNLM"/>
    </source>
</evidence>
<keyword evidence="2" id="KW-1185">Reference proteome</keyword>
<dbReference type="AlphaFoldDB" id="A0A1I6FPU0"/>
<dbReference type="InterPro" id="IPR011049">
    <property type="entry name" value="Serralysin-like_metalloprot_C"/>
</dbReference>
<dbReference type="SUPFAM" id="SSF51120">
    <property type="entry name" value="beta-Roll"/>
    <property type="match status" value="1"/>
</dbReference>
<proteinExistence type="predicted"/>
<dbReference type="Proteomes" id="UP000199658">
    <property type="component" value="Unassembled WGS sequence"/>
</dbReference>
<organism evidence="1 2">
    <name type="scientific">Litoreibacter janthinus</name>
    <dbReference type="NCBI Taxonomy" id="670154"/>
    <lineage>
        <taxon>Bacteria</taxon>
        <taxon>Pseudomonadati</taxon>
        <taxon>Pseudomonadota</taxon>
        <taxon>Alphaproteobacteria</taxon>
        <taxon>Rhodobacterales</taxon>
        <taxon>Roseobacteraceae</taxon>
        <taxon>Litoreibacter</taxon>
    </lineage>
</organism>
<dbReference type="EMBL" id="FOYO01000001">
    <property type="protein sequence ID" value="SFR31960.1"/>
    <property type="molecule type" value="Genomic_DNA"/>
</dbReference>
<reference evidence="2" key="1">
    <citation type="submission" date="2016-10" db="EMBL/GenBank/DDBJ databases">
        <authorList>
            <person name="Varghese N."/>
            <person name="Submissions S."/>
        </authorList>
    </citation>
    <scope>NUCLEOTIDE SEQUENCE [LARGE SCALE GENOMIC DNA]</scope>
    <source>
        <strain evidence="2">DSM 26921</strain>
    </source>
</reference>
<sequence>MRQDLSGGTGNDVVIGAGLDRISGGSGDDVLVAQNGGTNDWDAQILIGGSGSDLFVVEDMTSLAPGEYRVEILDFNGLEDRLVLDLPDGGSATNLRLTVLDDSYVQIECRGVPVTTLRGVNLTDLSVGDILLRDTSEDGYDYAQIVAG</sequence>
<evidence type="ECO:0000313" key="2">
    <source>
        <dbReference type="Proteomes" id="UP000199658"/>
    </source>
</evidence>
<name>A0A1I6FPU0_9RHOB</name>
<accession>A0A1I6FPU0</accession>
<protein>
    <recommendedName>
        <fullName evidence="3">Hemolysin-type calcium-binding repeat-containing protein</fullName>
    </recommendedName>
</protein>
<dbReference type="STRING" id="670154.SAMN04488002_0039"/>
<dbReference type="Gene3D" id="2.150.10.10">
    <property type="entry name" value="Serralysin-like metalloprotease, C-terminal"/>
    <property type="match status" value="1"/>
</dbReference>
<dbReference type="PRINTS" id="PR00313">
    <property type="entry name" value="CABNDNGRPT"/>
</dbReference>